<keyword evidence="1" id="KW-0812">Transmembrane</keyword>
<feature type="transmembrane region" description="Helical" evidence="1">
    <location>
        <begin position="100"/>
        <end position="123"/>
    </location>
</feature>
<evidence type="ECO:0000256" key="1">
    <source>
        <dbReference type="SAM" id="Phobius"/>
    </source>
</evidence>
<proteinExistence type="predicted"/>
<protein>
    <recommendedName>
        <fullName evidence="4">MARVEL domain-containing protein</fullName>
    </recommendedName>
</protein>
<name>A0A067TD18_GALM3</name>
<keyword evidence="1" id="KW-0472">Membrane</keyword>
<dbReference type="AlphaFoldDB" id="A0A067TD18"/>
<organism evidence="2 3">
    <name type="scientific">Galerina marginata (strain CBS 339.88)</name>
    <dbReference type="NCBI Taxonomy" id="685588"/>
    <lineage>
        <taxon>Eukaryota</taxon>
        <taxon>Fungi</taxon>
        <taxon>Dikarya</taxon>
        <taxon>Basidiomycota</taxon>
        <taxon>Agaricomycotina</taxon>
        <taxon>Agaricomycetes</taxon>
        <taxon>Agaricomycetidae</taxon>
        <taxon>Agaricales</taxon>
        <taxon>Agaricineae</taxon>
        <taxon>Strophariaceae</taxon>
        <taxon>Galerina</taxon>
    </lineage>
</organism>
<feature type="transmembrane region" description="Helical" evidence="1">
    <location>
        <begin position="43"/>
        <end position="67"/>
    </location>
</feature>
<evidence type="ECO:0000313" key="3">
    <source>
        <dbReference type="Proteomes" id="UP000027222"/>
    </source>
</evidence>
<evidence type="ECO:0008006" key="4">
    <source>
        <dbReference type="Google" id="ProtNLM"/>
    </source>
</evidence>
<keyword evidence="1" id="KW-1133">Transmembrane helix</keyword>
<feature type="transmembrane region" description="Helical" evidence="1">
    <location>
        <begin position="17"/>
        <end position="37"/>
    </location>
</feature>
<reference evidence="3" key="1">
    <citation type="journal article" date="2014" name="Proc. Natl. Acad. Sci. U.S.A.">
        <title>Extensive sampling of basidiomycete genomes demonstrates inadequacy of the white-rot/brown-rot paradigm for wood decay fungi.</title>
        <authorList>
            <person name="Riley R."/>
            <person name="Salamov A.A."/>
            <person name="Brown D.W."/>
            <person name="Nagy L.G."/>
            <person name="Floudas D."/>
            <person name="Held B.W."/>
            <person name="Levasseur A."/>
            <person name="Lombard V."/>
            <person name="Morin E."/>
            <person name="Otillar R."/>
            <person name="Lindquist E.A."/>
            <person name="Sun H."/>
            <person name="LaButti K.M."/>
            <person name="Schmutz J."/>
            <person name="Jabbour D."/>
            <person name="Luo H."/>
            <person name="Baker S.E."/>
            <person name="Pisabarro A.G."/>
            <person name="Walton J.D."/>
            <person name="Blanchette R.A."/>
            <person name="Henrissat B."/>
            <person name="Martin F."/>
            <person name="Cullen D."/>
            <person name="Hibbett D.S."/>
            <person name="Grigoriev I.V."/>
        </authorList>
    </citation>
    <scope>NUCLEOTIDE SEQUENCE [LARGE SCALE GENOMIC DNA]</scope>
    <source>
        <strain evidence="3">CBS 339.88</strain>
    </source>
</reference>
<accession>A0A067TD18</accession>
<keyword evidence="3" id="KW-1185">Reference proteome</keyword>
<dbReference type="EMBL" id="KL142371">
    <property type="protein sequence ID" value="KDR81031.1"/>
    <property type="molecule type" value="Genomic_DNA"/>
</dbReference>
<feature type="transmembrane region" description="Helical" evidence="1">
    <location>
        <begin position="143"/>
        <end position="162"/>
    </location>
</feature>
<sequence>MPPTTHARAYAPYPHTASFLSLLSVIFSLSIFALSLLNYSMLALFLNAAATGLALAYHTIVGINNFLEARQPQRSPQPSSISIGIDIARGKLSTSFSLKATVLCAFVCAAWIVAFVVSTQLAIQGPQASTKPLPHAGLWNGGIQIAIACLAGLEFVVMVVYLRMCMMERMRYDEGISHPLCRIPLPLSAEKDLEYGADLKDIDLDSK</sequence>
<evidence type="ECO:0000313" key="2">
    <source>
        <dbReference type="EMBL" id="KDR81031.1"/>
    </source>
</evidence>
<dbReference type="OrthoDB" id="3068151at2759"/>
<dbReference type="HOGENOM" id="CLU_1326459_0_0_1"/>
<gene>
    <name evidence="2" type="ORF">GALMADRAFT_1120554</name>
</gene>
<dbReference type="Proteomes" id="UP000027222">
    <property type="component" value="Unassembled WGS sequence"/>
</dbReference>